<proteinExistence type="predicted"/>
<dbReference type="Proteomes" id="UP000005038">
    <property type="component" value="Unassembled WGS sequence"/>
</dbReference>
<comment type="caution">
    <text evidence="3">The sequence shown here is derived from an EMBL/GenBank/DDBJ whole genome shotgun (WGS) entry which is preliminary data.</text>
</comment>
<keyword evidence="4" id="KW-1185">Reference proteome</keyword>
<dbReference type="Pfam" id="PF01796">
    <property type="entry name" value="OB_ChsH2_C"/>
    <property type="match status" value="1"/>
</dbReference>
<accession>H5TU03</accession>
<protein>
    <recommendedName>
        <fullName evidence="5">DNA-binding protein</fullName>
    </recommendedName>
</protein>
<gene>
    <name evidence="3" type="ORF">GOOTI_248_00060</name>
</gene>
<dbReference type="InterPro" id="IPR002878">
    <property type="entry name" value="ChsH2_C"/>
</dbReference>
<feature type="domain" description="ChsH2 C-terminal OB-fold" evidence="1">
    <location>
        <begin position="258"/>
        <end position="336"/>
    </location>
</feature>
<dbReference type="SUPFAM" id="SSF50249">
    <property type="entry name" value="Nucleic acid-binding proteins"/>
    <property type="match status" value="1"/>
</dbReference>
<evidence type="ECO:0000313" key="4">
    <source>
        <dbReference type="Proteomes" id="UP000005038"/>
    </source>
</evidence>
<dbReference type="AlphaFoldDB" id="H5TU03"/>
<reference evidence="3" key="1">
    <citation type="submission" date="2012-02" db="EMBL/GenBank/DDBJ databases">
        <title>Whole genome shotgun sequence of Gordonia otitidis NBRC 100426.</title>
        <authorList>
            <person name="Yoshida I."/>
            <person name="Hosoyama A."/>
            <person name="Tsuchikane K."/>
            <person name="Katsumata H."/>
            <person name="Yamazaki S."/>
            <person name="Fujita N."/>
        </authorList>
    </citation>
    <scope>NUCLEOTIDE SEQUENCE [LARGE SCALE GENOMIC DNA]</scope>
    <source>
        <strain evidence="3">NBRC 100426</strain>
    </source>
</reference>
<dbReference type="InterPro" id="IPR029069">
    <property type="entry name" value="HotDog_dom_sf"/>
</dbReference>
<evidence type="ECO:0000313" key="3">
    <source>
        <dbReference type="EMBL" id="GAB36961.1"/>
    </source>
</evidence>
<dbReference type="Gene3D" id="3.10.129.10">
    <property type="entry name" value="Hotdog Thioesterase"/>
    <property type="match status" value="1"/>
</dbReference>
<evidence type="ECO:0000259" key="1">
    <source>
        <dbReference type="Pfam" id="PF01796"/>
    </source>
</evidence>
<evidence type="ECO:0000259" key="2">
    <source>
        <dbReference type="Pfam" id="PF13452"/>
    </source>
</evidence>
<sequence>MTGEAMTGEPMTGDRSVENIRTAAQAIIDAGASRPVYGRDPVNRPMINNWVEAIGDTNPVYVDDDAARAAGHPGVVAPPAMAQVWTMRGLHGMRADDDPLGRASELFDEAGYTSVVATNCDTTYHRYLSVGEQVSLSAELVDIAGPKQTALGEGWFFTTRNTWSVGDEVVAEMDFRILKFRPPESAPSEIGAEGVPADLDPAHMLRPSASGDTAFFWEGVAAHELRIQQTADGSLRHPPIPATWKPRDSDGTVPTTDYVVAPGTGTVYSYVVHRAPKVPGRELPFVVALVELDRPDAIRDGDSAGKPLAAPIRMLGELRDTDPADVHIGQRVEAMFLDFPADEASGTDAWTLYAWRPTAEETQ</sequence>
<dbReference type="Pfam" id="PF13452">
    <property type="entry name" value="FAS1_DH_region"/>
    <property type="match status" value="1"/>
</dbReference>
<dbReference type="InterPro" id="IPR012340">
    <property type="entry name" value="NA-bd_OB-fold"/>
</dbReference>
<dbReference type="InterPro" id="IPR039569">
    <property type="entry name" value="FAS1-like_DH_region"/>
</dbReference>
<dbReference type="SUPFAM" id="SSF54637">
    <property type="entry name" value="Thioesterase/thiol ester dehydrase-isomerase"/>
    <property type="match status" value="1"/>
</dbReference>
<dbReference type="EMBL" id="BAFB01000248">
    <property type="protein sequence ID" value="GAB36961.1"/>
    <property type="molecule type" value="Genomic_DNA"/>
</dbReference>
<dbReference type="PANTHER" id="PTHR42993:SF1">
    <property type="entry name" value="MAOC-LIKE DEHYDRATASE DOMAIN-CONTAINING PROTEIN"/>
    <property type="match status" value="1"/>
</dbReference>
<dbReference type="PANTHER" id="PTHR42993">
    <property type="entry name" value="MAOC-LIKE DEHYDRATASE DOMAIN-CONTAINING PROTEIN"/>
    <property type="match status" value="1"/>
</dbReference>
<organism evidence="3 4">
    <name type="scientific">Gordonia otitidis (strain DSM 44809 / CCUG 52243 / JCM 12355 / NBRC 100426 / IFM 10032)</name>
    <dbReference type="NCBI Taxonomy" id="1108044"/>
    <lineage>
        <taxon>Bacteria</taxon>
        <taxon>Bacillati</taxon>
        <taxon>Actinomycetota</taxon>
        <taxon>Actinomycetes</taxon>
        <taxon>Mycobacteriales</taxon>
        <taxon>Gordoniaceae</taxon>
        <taxon>Gordonia</taxon>
    </lineage>
</organism>
<dbReference type="CDD" id="cd03441">
    <property type="entry name" value="R_hydratase_like"/>
    <property type="match status" value="1"/>
</dbReference>
<feature type="domain" description="FAS1-like dehydratase" evidence="2">
    <location>
        <begin position="39"/>
        <end position="172"/>
    </location>
</feature>
<name>H5TU03_GORO1</name>
<dbReference type="STRING" id="1108044.GOOTI_248_00060"/>
<dbReference type="RefSeq" id="WP_007241118.1">
    <property type="nucleotide sequence ID" value="NZ_BAFB01000248.1"/>
</dbReference>
<evidence type="ECO:0008006" key="5">
    <source>
        <dbReference type="Google" id="ProtNLM"/>
    </source>
</evidence>